<evidence type="ECO:0000259" key="1">
    <source>
        <dbReference type="Pfam" id="PF19573"/>
    </source>
</evidence>
<dbReference type="AlphaFoldDB" id="H5SGH4"/>
<organism evidence="2">
    <name type="scientific">uncultured Bacteroidota bacterium</name>
    <dbReference type="NCBI Taxonomy" id="152509"/>
    <lineage>
        <taxon>Bacteria</taxon>
        <taxon>Pseudomonadati</taxon>
        <taxon>Bacteroidota</taxon>
        <taxon>environmental samples</taxon>
    </lineage>
</organism>
<sequence>MLILGTVAFLRAQRGSAYKSYLALGPSVGITNYKGDLDDDFTIKFTKPGFGFNLIYNFHPHLRARLGFFQGWIGAADSVSVDRFRKWRNLHFRSHITEFSLQFMYEFFAHPRLYRFRPKFSPLIFAGIAVFNFDPKAKASDGNWYRLQPLGTEGQFLNDPTRTYPKPYALTQISIPMGIGARWTLSQRWDLWFELGLRKTFTDYLDDVSDRYPPPDLMLAQMGPIAAELSDRSGYRAQGSSGYEANDVRGFVNQKDWYVYTGLGVTYIIDPGERCPKFR</sequence>
<dbReference type="InterPro" id="IPR045743">
    <property type="entry name" value="DUF6089"/>
</dbReference>
<reference evidence="2" key="1">
    <citation type="journal article" date="2005" name="Environ. Microbiol.">
        <title>Genetic and functional properties of uncultivated thermophilic crenarchaeotes from a subsurface gold mine as revealed by analysis of genome fragments.</title>
        <authorList>
            <person name="Nunoura T."/>
            <person name="Hirayama H."/>
            <person name="Takami H."/>
            <person name="Oida H."/>
            <person name="Nishi S."/>
            <person name="Shimamura S."/>
            <person name="Suzuki Y."/>
            <person name="Inagaki F."/>
            <person name="Takai K."/>
            <person name="Nealson K.H."/>
            <person name="Horikoshi K."/>
        </authorList>
    </citation>
    <scope>NUCLEOTIDE SEQUENCE</scope>
</reference>
<name>H5SGH4_9BACT</name>
<dbReference type="Gene3D" id="2.40.160.20">
    <property type="match status" value="1"/>
</dbReference>
<dbReference type="Pfam" id="PF19573">
    <property type="entry name" value="DUF6089"/>
    <property type="match status" value="1"/>
</dbReference>
<dbReference type="EMBL" id="AP011714">
    <property type="protein sequence ID" value="BAL55260.1"/>
    <property type="molecule type" value="Genomic_DNA"/>
</dbReference>
<gene>
    <name evidence="2" type="ORF">HGMM_F25B04C03</name>
</gene>
<reference evidence="2" key="2">
    <citation type="journal article" date="2012" name="PLoS ONE">
        <title>A Deeply Branching Thermophilic Bacterium with an Ancient Acetyl-CoA Pathway Dominates a Subsurface Ecosystem.</title>
        <authorList>
            <person name="Takami H."/>
            <person name="Noguchi H."/>
            <person name="Takaki Y."/>
            <person name="Uchiyama I."/>
            <person name="Toyoda A."/>
            <person name="Nishi S."/>
            <person name="Chee G.-J."/>
            <person name="Arai W."/>
            <person name="Nunoura T."/>
            <person name="Itoh T."/>
            <person name="Hattori M."/>
            <person name="Takai K."/>
        </authorList>
    </citation>
    <scope>NUCLEOTIDE SEQUENCE</scope>
</reference>
<accession>H5SGH4</accession>
<feature type="domain" description="DUF6089" evidence="1">
    <location>
        <begin position="24"/>
        <end position="135"/>
    </location>
</feature>
<proteinExistence type="predicted"/>
<protein>
    <submittedName>
        <fullName evidence="2">Hypothetical conserved protein</fullName>
    </submittedName>
</protein>
<evidence type="ECO:0000313" key="2">
    <source>
        <dbReference type="EMBL" id="BAL55260.1"/>
    </source>
</evidence>